<proteinExistence type="predicted"/>
<evidence type="ECO:0000256" key="4">
    <source>
        <dbReference type="PROSITE-ProRule" id="PRU00335"/>
    </source>
</evidence>
<evidence type="ECO:0000256" key="1">
    <source>
        <dbReference type="ARBA" id="ARBA00023015"/>
    </source>
</evidence>
<dbReference type="Gene3D" id="1.10.357.10">
    <property type="entry name" value="Tetracycline Repressor, domain 2"/>
    <property type="match status" value="1"/>
</dbReference>
<dbReference type="PRINTS" id="PR00455">
    <property type="entry name" value="HTHTETR"/>
</dbReference>
<sequence>MTSDKRLQIIATAQKLFQKKGLGMVTMEDVAKAAGMGKSSLYYYFKSKEEIFNAVLETEISEILLETIKRISMHESLLEKLMDFAAVKFEMARKRKSLYRAMEAGMDAEALSRYNDLKKEVHTNYLQKEKVVLQQLLIAGGNNNEIKKLSAAGLEQAIFIFLSALRGMNREITLFGTTEQPEELFITFCRLFHQGLQ</sequence>
<dbReference type="PANTHER" id="PTHR43479">
    <property type="entry name" value="ACREF/ENVCD OPERON REPRESSOR-RELATED"/>
    <property type="match status" value="1"/>
</dbReference>
<keyword evidence="7" id="KW-1185">Reference proteome</keyword>
<dbReference type="PROSITE" id="PS50977">
    <property type="entry name" value="HTH_TETR_2"/>
    <property type="match status" value="1"/>
</dbReference>
<dbReference type="RefSeq" id="WP_116849003.1">
    <property type="nucleotide sequence ID" value="NZ_QTJU01000009.1"/>
</dbReference>
<evidence type="ECO:0000313" key="6">
    <source>
        <dbReference type="EMBL" id="RFM26450.1"/>
    </source>
</evidence>
<dbReference type="FunFam" id="1.10.10.60:FF:000141">
    <property type="entry name" value="TetR family transcriptional regulator"/>
    <property type="match status" value="1"/>
</dbReference>
<keyword evidence="2 4" id="KW-0238">DNA-binding</keyword>
<keyword evidence="3" id="KW-0804">Transcription</keyword>
<protein>
    <submittedName>
        <fullName evidence="6">TetR/AcrR family transcriptional regulator</fullName>
    </submittedName>
</protein>
<comment type="caution">
    <text evidence="6">The sequence shown here is derived from an EMBL/GenBank/DDBJ whole genome shotgun (WGS) entry which is preliminary data.</text>
</comment>
<name>A0A3E1NEP1_9BACT</name>
<dbReference type="GO" id="GO:0003677">
    <property type="term" value="F:DNA binding"/>
    <property type="evidence" value="ECO:0007669"/>
    <property type="project" value="UniProtKB-UniRule"/>
</dbReference>
<evidence type="ECO:0000256" key="3">
    <source>
        <dbReference type="ARBA" id="ARBA00023163"/>
    </source>
</evidence>
<feature type="domain" description="HTH tetR-type" evidence="5">
    <location>
        <begin position="3"/>
        <end position="63"/>
    </location>
</feature>
<reference evidence="6 7" key="1">
    <citation type="submission" date="2018-08" db="EMBL/GenBank/DDBJ databases">
        <title>Chitinophagaceae sp. K23C18032701, a novel bacterium isolated from forest soil.</title>
        <authorList>
            <person name="Wang C."/>
        </authorList>
    </citation>
    <scope>NUCLEOTIDE SEQUENCE [LARGE SCALE GENOMIC DNA]</scope>
    <source>
        <strain evidence="6 7">K23C18032701</strain>
    </source>
</reference>
<dbReference type="EMBL" id="QTJU01000009">
    <property type="protein sequence ID" value="RFM26450.1"/>
    <property type="molecule type" value="Genomic_DNA"/>
</dbReference>
<dbReference type="Pfam" id="PF00440">
    <property type="entry name" value="TetR_N"/>
    <property type="match status" value="1"/>
</dbReference>
<dbReference type="OrthoDB" id="9789566at2"/>
<dbReference type="Gene3D" id="1.10.10.60">
    <property type="entry name" value="Homeodomain-like"/>
    <property type="match status" value="1"/>
</dbReference>
<gene>
    <name evidence="6" type="ORF">DXN05_19675</name>
</gene>
<dbReference type="AlphaFoldDB" id="A0A3E1NEP1"/>
<dbReference type="InterPro" id="IPR050624">
    <property type="entry name" value="HTH-type_Tx_Regulator"/>
</dbReference>
<organism evidence="6 7">
    <name type="scientific">Deminuibacter soli</name>
    <dbReference type="NCBI Taxonomy" id="2291815"/>
    <lineage>
        <taxon>Bacteria</taxon>
        <taxon>Pseudomonadati</taxon>
        <taxon>Bacteroidota</taxon>
        <taxon>Chitinophagia</taxon>
        <taxon>Chitinophagales</taxon>
        <taxon>Chitinophagaceae</taxon>
        <taxon>Deminuibacter</taxon>
    </lineage>
</organism>
<evidence type="ECO:0000313" key="7">
    <source>
        <dbReference type="Proteomes" id="UP000261284"/>
    </source>
</evidence>
<dbReference type="InterPro" id="IPR009057">
    <property type="entry name" value="Homeodomain-like_sf"/>
</dbReference>
<dbReference type="InterPro" id="IPR001647">
    <property type="entry name" value="HTH_TetR"/>
</dbReference>
<dbReference type="SUPFAM" id="SSF46689">
    <property type="entry name" value="Homeodomain-like"/>
    <property type="match status" value="1"/>
</dbReference>
<dbReference type="Proteomes" id="UP000261284">
    <property type="component" value="Unassembled WGS sequence"/>
</dbReference>
<accession>A0A3E1NEP1</accession>
<feature type="DNA-binding region" description="H-T-H motif" evidence="4">
    <location>
        <begin position="26"/>
        <end position="45"/>
    </location>
</feature>
<evidence type="ECO:0000256" key="2">
    <source>
        <dbReference type="ARBA" id="ARBA00023125"/>
    </source>
</evidence>
<keyword evidence="1" id="KW-0805">Transcription regulation</keyword>
<dbReference type="PANTHER" id="PTHR43479:SF11">
    <property type="entry name" value="ACREF_ENVCD OPERON REPRESSOR-RELATED"/>
    <property type="match status" value="1"/>
</dbReference>
<evidence type="ECO:0000259" key="5">
    <source>
        <dbReference type="PROSITE" id="PS50977"/>
    </source>
</evidence>